<feature type="chain" id="PRO_5040240247" evidence="1">
    <location>
        <begin position="23"/>
        <end position="149"/>
    </location>
</feature>
<dbReference type="GeneID" id="71983124"/>
<organism evidence="2 3">
    <name type="scientific">Passalora fulva</name>
    <name type="common">Tomato leaf mold</name>
    <name type="synonym">Cladosporium fulvum</name>
    <dbReference type="NCBI Taxonomy" id="5499"/>
    <lineage>
        <taxon>Eukaryota</taxon>
        <taxon>Fungi</taxon>
        <taxon>Dikarya</taxon>
        <taxon>Ascomycota</taxon>
        <taxon>Pezizomycotina</taxon>
        <taxon>Dothideomycetes</taxon>
        <taxon>Dothideomycetidae</taxon>
        <taxon>Mycosphaerellales</taxon>
        <taxon>Mycosphaerellaceae</taxon>
        <taxon>Fulvia</taxon>
    </lineage>
</organism>
<dbReference type="Proteomes" id="UP000756132">
    <property type="component" value="Chromosome 2"/>
</dbReference>
<feature type="signal peptide" evidence="1">
    <location>
        <begin position="1"/>
        <end position="22"/>
    </location>
</feature>
<dbReference type="EMBL" id="CP090164">
    <property type="protein sequence ID" value="UJO14044.1"/>
    <property type="molecule type" value="Genomic_DNA"/>
</dbReference>
<evidence type="ECO:0000256" key="1">
    <source>
        <dbReference type="SAM" id="SignalP"/>
    </source>
</evidence>
<dbReference type="KEGG" id="ffu:CLAFUR5_03246"/>
<evidence type="ECO:0000313" key="3">
    <source>
        <dbReference type="Proteomes" id="UP000756132"/>
    </source>
</evidence>
<dbReference type="RefSeq" id="XP_047758410.1">
    <property type="nucleotide sequence ID" value="XM_047902394.1"/>
</dbReference>
<name>A0A9Q8LAW8_PASFU</name>
<accession>A0A9Q8LAW8</accession>
<reference evidence="2" key="2">
    <citation type="journal article" date="2022" name="Microb. Genom.">
        <title>A chromosome-scale genome assembly of the tomato pathogen Cladosporium fulvum reveals a compartmentalized genome architecture and the presence of a dispensable chromosome.</title>
        <authorList>
            <person name="Zaccaron A.Z."/>
            <person name="Chen L.H."/>
            <person name="Samaras A."/>
            <person name="Stergiopoulos I."/>
        </authorList>
    </citation>
    <scope>NUCLEOTIDE SEQUENCE</scope>
    <source>
        <strain evidence="2">Race5_Kim</strain>
    </source>
</reference>
<dbReference type="AlphaFoldDB" id="A0A9Q8LAW8"/>
<reference evidence="2" key="1">
    <citation type="submission" date="2021-12" db="EMBL/GenBank/DDBJ databases">
        <authorList>
            <person name="Zaccaron A."/>
            <person name="Stergiopoulos I."/>
        </authorList>
    </citation>
    <scope>NUCLEOTIDE SEQUENCE</scope>
    <source>
        <strain evidence="2">Race5_Kim</strain>
    </source>
</reference>
<keyword evidence="1" id="KW-0732">Signal</keyword>
<dbReference type="OrthoDB" id="3646341at2759"/>
<evidence type="ECO:0000313" key="2">
    <source>
        <dbReference type="EMBL" id="UJO14044.1"/>
    </source>
</evidence>
<gene>
    <name evidence="2" type="ORF">CLAFUR5_03246</name>
</gene>
<sequence>MHFPSTFSCLLAALSSASHVLADAIHDTQPTPTIDAAAHMVTPNDALQDYLENGNNIDNHLELRQATDYNLAATTAPTQAGAVTTLYMNQQVGTTVTYAAIVYTQLFSKVPDQLPLPGVGSIGLGNLVKQEKREAAPTPAPGIAGRIAT</sequence>
<proteinExistence type="predicted"/>
<protein>
    <submittedName>
        <fullName evidence="2">Uncharacterized protein</fullName>
    </submittedName>
</protein>
<keyword evidence="3" id="KW-1185">Reference proteome</keyword>